<dbReference type="EMBL" id="BGPR01007434">
    <property type="protein sequence ID" value="GBN26826.1"/>
    <property type="molecule type" value="Genomic_DNA"/>
</dbReference>
<protein>
    <recommendedName>
        <fullName evidence="1">Reverse transcriptase domain-containing protein</fullName>
    </recommendedName>
</protein>
<feature type="domain" description="Reverse transcriptase" evidence="1">
    <location>
        <begin position="202"/>
        <end position="285"/>
    </location>
</feature>
<dbReference type="Pfam" id="PF00078">
    <property type="entry name" value="RVT_1"/>
    <property type="match status" value="1"/>
</dbReference>
<name>A0A4Y2MMF9_ARAVE</name>
<evidence type="ECO:0000313" key="2">
    <source>
        <dbReference type="EMBL" id="GBN26826.1"/>
    </source>
</evidence>
<comment type="caution">
    <text evidence="2">The sequence shown here is derived from an EMBL/GenBank/DDBJ whole genome shotgun (WGS) entry which is preliminary data.</text>
</comment>
<organism evidence="2 3">
    <name type="scientific">Araneus ventricosus</name>
    <name type="common">Orbweaver spider</name>
    <name type="synonym">Epeira ventricosa</name>
    <dbReference type="NCBI Taxonomy" id="182803"/>
    <lineage>
        <taxon>Eukaryota</taxon>
        <taxon>Metazoa</taxon>
        <taxon>Ecdysozoa</taxon>
        <taxon>Arthropoda</taxon>
        <taxon>Chelicerata</taxon>
        <taxon>Arachnida</taxon>
        <taxon>Araneae</taxon>
        <taxon>Araneomorphae</taxon>
        <taxon>Entelegynae</taxon>
        <taxon>Araneoidea</taxon>
        <taxon>Araneidae</taxon>
        <taxon>Araneus</taxon>
    </lineage>
</organism>
<proteinExistence type="predicted"/>
<dbReference type="Proteomes" id="UP000499080">
    <property type="component" value="Unassembled WGS sequence"/>
</dbReference>
<dbReference type="InterPro" id="IPR000477">
    <property type="entry name" value="RT_dom"/>
</dbReference>
<dbReference type="AlphaFoldDB" id="A0A4Y2MMF9"/>
<dbReference type="SUPFAM" id="SSF56672">
    <property type="entry name" value="DNA/RNA polymerases"/>
    <property type="match status" value="1"/>
</dbReference>
<dbReference type="OrthoDB" id="416119at2759"/>
<accession>A0A4Y2MMF9</accession>
<sequence>MKDFYIQRNEVGNLYKKLSRLKKCINADPDAIRVADLSHKRERTIFNKLLLETKRKAWKDYYKSYNEKLGYLFKLVFNKLKSKCEATITPNNKPNSTIKEKMQYIMNEFFPGDYSNGQLSHIPIIEEVKSLNEKELELVCKNLKKGKALGLDGIDYQIWLYLYNFDKIFLLDIANTCFKFNYFPQCLRNVRVFFLLKAEKDPGVCSSYRPVCLMPTIGKILERLFLNRFNRWLRENNILHERQYGFREGRSREVAIHDLIHVIKQHRKIEHTALISLDIKSASDNMD</sequence>
<dbReference type="PANTHER" id="PTHR19446">
    <property type="entry name" value="REVERSE TRANSCRIPTASES"/>
    <property type="match status" value="1"/>
</dbReference>
<dbReference type="GO" id="GO:0071897">
    <property type="term" value="P:DNA biosynthetic process"/>
    <property type="evidence" value="ECO:0007669"/>
    <property type="project" value="UniProtKB-ARBA"/>
</dbReference>
<gene>
    <name evidence="2" type="ORF">AVEN_249240_1</name>
</gene>
<reference evidence="2 3" key="1">
    <citation type="journal article" date="2019" name="Sci. Rep.">
        <title>Orb-weaving spider Araneus ventricosus genome elucidates the spidroin gene catalogue.</title>
        <authorList>
            <person name="Kono N."/>
            <person name="Nakamura H."/>
            <person name="Ohtoshi R."/>
            <person name="Moran D.A.P."/>
            <person name="Shinohara A."/>
            <person name="Yoshida Y."/>
            <person name="Fujiwara M."/>
            <person name="Mori M."/>
            <person name="Tomita M."/>
            <person name="Arakawa K."/>
        </authorList>
    </citation>
    <scope>NUCLEOTIDE SEQUENCE [LARGE SCALE GENOMIC DNA]</scope>
</reference>
<evidence type="ECO:0000313" key="3">
    <source>
        <dbReference type="Proteomes" id="UP000499080"/>
    </source>
</evidence>
<dbReference type="InterPro" id="IPR043502">
    <property type="entry name" value="DNA/RNA_pol_sf"/>
</dbReference>
<evidence type="ECO:0000259" key="1">
    <source>
        <dbReference type="Pfam" id="PF00078"/>
    </source>
</evidence>
<keyword evidence="3" id="KW-1185">Reference proteome</keyword>